<dbReference type="SUPFAM" id="SSF48452">
    <property type="entry name" value="TPR-like"/>
    <property type="match status" value="1"/>
</dbReference>
<comment type="caution">
    <text evidence="8">The sequence shown here is derived from an EMBL/GenBank/DDBJ whole genome shotgun (WGS) entry which is preliminary data.</text>
</comment>
<dbReference type="InterPro" id="IPR011990">
    <property type="entry name" value="TPR-like_helical_dom_sf"/>
</dbReference>
<evidence type="ECO:0000256" key="2">
    <source>
        <dbReference type="ARBA" id="ARBA00006275"/>
    </source>
</evidence>
<comment type="similarity">
    <text evidence="2">Belongs to the SusD family.</text>
</comment>
<dbReference type="EMBL" id="NASZ01000002">
    <property type="protein sequence ID" value="MBD0723976.1"/>
    <property type="molecule type" value="Genomic_DNA"/>
</dbReference>
<keyword evidence="5" id="KW-0998">Cell outer membrane</keyword>
<reference evidence="8 9" key="1">
    <citation type="journal article" date="2020" name="Microbiol. Res.">
        <title>Flavobacterium pokkalii sp. nov., a novel plant growth promoting native rhizobacteria isolated from pokkali rice grown in coastal saline affected agricultural regions of southern India, Kerala.</title>
        <authorList>
            <person name="Menon R.R."/>
            <person name="Kumari S."/>
            <person name="Viver T."/>
            <person name="Rameshkumar N."/>
        </authorList>
    </citation>
    <scope>NUCLEOTIDE SEQUENCE [LARGE SCALE GENOMIC DNA]</scope>
    <source>
        <strain evidence="8 9">L1I52</strain>
    </source>
</reference>
<evidence type="ECO:0000259" key="7">
    <source>
        <dbReference type="Pfam" id="PF14322"/>
    </source>
</evidence>
<sequence>MKNYKTLYINLILVATLGLSTSCSQDFLDEKLTTAYSKDYLNSEEGILAFSVGTYYQVFALDMNREVPLTANQSGTDEFHVGGDPSNGLWNSYASGFGSFVTVSNSNTVAAHTNWDNLYIGIGNANQLIQAATAINSTNDAIKKIALGEGYFMRAYNYLKLVRQYGGVPLKLSIGNTVESEFTRATPEEVLNQVIEDFTQAYNLLVNTGGPNKITKDAAAHYLAKAYLTRASEINDAWNSTTKAADLQQVVTLCDDVITRHTLAPNYVNLWDFKAADGPNEKLAELILSADFNSNALTTGGNQQHLYFISTYDQLPQMIRNTSGGRPFSRLAPTYFTYDIYDKVNDSRFWKSFQTKSLVNNAAAGSGYVNGDLGIMYIMNSPTDTRFALTRNNGTIIDPKTGKTIPSVFVAYAADNFGLMKDVRFPSLSKYMDGSRLDFNATKGSRDIILARSAETYLMAAEAKIRLAKLGTGSYSDALSYINIVRNRATYKSGEDRAAYTDGSAAWATARQGGRGVSFMPENSYYESNNITVTTDATNLNISSISSLPPTDEAVITKLGYTTDYDRMLCLVLNERTRELCGEFHRWEDLSRTKTLIARAREFNPEAKPNIQEYHNLRPIPQTFLDGITKNGRPLTASEKEEMQNPGYF</sequence>
<dbReference type="Pfam" id="PF14322">
    <property type="entry name" value="SusD-like_3"/>
    <property type="match status" value="1"/>
</dbReference>
<keyword evidence="4" id="KW-0472">Membrane</keyword>
<feature type="domain" description="SusD-like N-terminal" evidence="7">
    <location>
        <begin position="26"/>
        <end position="228"/>
    </location>
</feature>
<proteinExistence type="inferred from homology"/>
<keyword evidence="3" id="KW-0732">Signal</keyword>
<organism evidence="8 9">
    <name type="scientific">Flavobacterium pokkalii</name>
    <dbReference type="NCBI Taxonomy" id="1940408"/>
    <lineage>
        <taxon>Bacteria</taxon>
        <taxon>Pseudomonadati</taxon>
        <taxon>Bacteroidota</taxon>
        <taxon>Flavobacteriia</taxon>
        <taxon>Flavobacteriales</taxon>
        <taxon>Flavobacteriaceae</taxon>
        <taxon>Flavobacterium</taxon>
    </lineage>
</organism>
<evidence type="ECO:0000313" key="8">
    <source>
        <dbReference type="EMBL" id="MBD0723976.1"/>
    </source>
</evidence>
<comment type="subcellular location">
    <subcellularLocation>
        <location evidence="1">Cell outer membrane</location>
    </subcellularLocation>
</comment>
<protein>
    <submittedName>
        <fullName evidence="8">RagB/SusD family nutrient uptake outer membrane protein</fullName>
    </submittedName>
</protein>
<feature type="domain" description="RagB/SusD" evidence="6">
    <location>
        <begin position="285"/>
        <end position="608"/>
    </location>
</feature>
<keyword evidence="9" id="KW-1185">Reference proteome</keyword>
<accession>A0ABR7UME2</accession>
<evidence type="ECO:0000256" key="4">
    <source>
        <dbReference type="ARBA" id="ARBA00023136"/>
    </source>
</evidence>
<dbReference type="Proteomes" id="UP000661715">
    <property type="component" value="Unassembled WGS sequence"/>
</dbReference>
<evidence type="ECO:0000256" key="5">
    <source>
        <dbReference type="ARBA" id="ARBA00023237"/>
    </source>
</evidence>
<dbReference type="RefSeq" id="WP_188219545.1">
    <property type="nucleotide sequence ID" value="NZ_NASZ01000002.1"/>
</dbReference>
<evidence type="ECO:0000259" key="6">
    <source>
        <dbReference type="Pfam" id="PF07980"/>
    </source>
</evidence>
<dbReference type="Pfam" id="PF07980">
    <property type="entry name" value="SusD_RagB"/>
    <property type="match status" value="1"/>
</dbReference>
<evidence type="ECO:0000313" key="9">
    <source>
        <dbReference type="Proteomes" id="UP000661715"/>
    </source>
</evidence>
<dbReference type="InterPro" id="IPR033985">
    <property type="entry name" value="SusD-like_N"/>
</dbReference>
<name>A0ABR7UME2_9FLAO</name>
<gene>
    <name evidence="8" type="ORF">B6A10_02160</name>
</gene>
<dbReference type="InterPro" id="IPR012944">
    <property type="entry name" value="SusD_RagB_dom"/>
</dbReference>
<dbReference type="Gene3D" id="1.25.40.390">
    <property type="match status" value="1"/>
</dbReference>
<evidence type="ECO:0000256" key="3">
    <source>
        <dbReference type="ARBA" id="ARBA00022729"/>
    </source>
</evidence>
<evidence type="ECO:0000256" key="1">
    <source>
        <dbReference type="ARBA" id="ARBA00004442"/>
    </source>
</evidence>
<dbReference type="PROSITE" id="PS51257">
    <property type="entry name" value="PROKAR_LIPOPROTEIN"/>
    <property type="match status" value="1"/>
</dbReference>